<proteinExistence type="predicted"/>
<dbReference type="EMBL" id="PYGK01000027">
    <property type="protein sequence ID" value="PSL19564.1"/>
    <property type="molecule type" value="Genomic_DNA"/>
</dbReference>
<name>A0A2P8FCZ7_9BACT</name>
<comment type="caution">
    <text evidence="1">The sequence shown here is derived from an EMBL/GenBank/DDBJ whole genome shotgun (WGS) entry which is preliminary data.</text>
</comment>
<accession>A0A2P8FCZ7</accession>
<organism evidence="1 2">
    <name type="scientific">Chitinophaga ginsengisoli</name>
    <dbReference type="NCBI Taxonomy" id="363837"/>
    <lineage>
        <taxon>Bacteria</taxon>
        <taxon>Pseudomonadati</taxon>
        <taxon>Bacteroidota</taxon>
        <taxon>Chitinophagia</taxon>
        <taxon>Chitinophagales</taxon>
        <taxon>Chitinophagaceae</taxon>
        <taxon>Chitinophaga</taxon>
    </lineage>
</organism>
<gene>
    <name evidence="1" type="ORF">CLV42_12729</name>
</gene>
<evidence type="ECO:0000313" key="2">
    <source>
        <dbReference type="Proteomes" id="UP000240978"/>
    </source>
</evidence>
<dbReference type="AlphaFoldDB" id="A0A2P8FCZ7"/>
<keyword evidence="2" id="KW-1185">Reference proteome</keyword>
<reference evidence="1 2" key="1">
    <citation type="submission" date="2018-03" db="EMBL/GenBank/DDBJ databases">
        <title>Genomic Encyclopedia of Archaeal and Bacterial Type Strains, Phase II (KMG-II): from individual species to whole genera.</title>
        <authorList>
            <person name="Goeker M."/>
        </authorList>
    </citation>
    <scope>NUCLEOTIDE SEQUENCE [LARGE SCALE GENOMIC DNA]</scope>
    <source>
        <strain evidence="1 2">DSM 18107</strain>
    </source>
</reference>
<protein>
    <submittedName>
        <fullName evidence="1">Uncharacterized protein</fullName>
    </submittedName>
</protein>
<sequence length="321" mass="37321">MRKLMTTLLCFVLNCVFLYGQSGPHQRVPDSVSRYIISQINAAILQHRVDYNPELTEADKIFKKIGNQTLYKDAAWILFEDPEVYDAPKLLMQVDRWPEVNPLAHYYIVTKQENRFAMDYSFRPYKGKLADTLYSKKYDSNNKYFPADGRFLVYYDEQKGIFRYLSGNFFQDRINGDWYIYGTAMIPQIRLAQYAVRPPESFLVKGDTTIYKMPGSRAITHGTPGRFLVKTIEQFPYDYVEVVYYSNVVSETGDKDVHHFYEIKQLRDYTRGYPVTREVSKPVVRLLDGKEMAALEGYYREPVYNFGNIDPAGIPGGSTTK</sequence>
<dbReference type="Proteomes" id="UP000240978">
    <property type="component" value="Unassembled WGS sequence"/>
</dbReference>
<evidence type="ECO:0000313" key="1">
    <source>
        <dbReference type="EMBL" id="PSL19564.1"/>
    </source>
</evidence>